<reference evidence="2" key="1">
    <citation type="submission" date="2022-11" db="UniProtKB">
        <authorList>
            <consortium name="EnsemblMetazoa"/>
        </authorList>
    </citation>
    <scope>IDENTIFICATION</scope>
</reference>
<evidence type="ECO:0000259" key="1">
    <source>
        <dbReference type="Pfam" id="PF18014"/>
    </source>
</evidence>
<dbReference type="KEGG" id="epa:110244309"/>
<dbReference type="InterPro" id="IPR016181">
    <property type="entry name" value="Acyl_CoA_acyltransferase"/>
</dbReference>
<dbReference type="Proteomes" id="UP000887567">
    <property type="component" value="Unplaced"/>
</dbReference>
<protein>
    <recommendedName>
        <fullName evidence="1">YitH/HolE acetyltransferase (GNAT) domain-containing protein</fullName>
    </recommendedName>
</protein>
<dbReference type="Gene3D" id="3.40.630.90">
    <property type="match status" value="1"/>
</dbReference>
<dbReference type="RefSeq" id="XP_020906177.1">
    <property type="nucleotide sequence ID" value="XM_021050518.2"/>
</dbReference>
<evidence type="ECO:0000313" key="3">
    <source>
        <dbReference type="Proteomes" id="UP000887567"/>
    </source>
</evidence>
<dbReference type="SUPFAM" id="SSF55729">
    <property type="entry name" value="Acyl-CoA N-acyltransferases (Nat)"/>
    <property type="match status" value="1"/>
</dbReference>
<dbReference type="Pfam" id="PF18014">
    <property type="entry name" value="Acetyltransf_18"/>
    <property type="match status" value="1"/>
</dbReference>
<dbReference type="OrthoDB" id="6418983at2759"/>
<sequence length="193" mass="21851">MNVVDLNRKLQGMHPFWLTPFFELDLPRAYSVLDSCTILSKHQMCTVREVDFQALTKYDTSVFGYPRQTFLHQWLHTPGSHARVAVSHEGNISGYAASRVTFNRQGYRLGPLYANSMEIAEGLMKAIFQEMLDEGWSSSSSVYIVCPIGINHDAKILMERLKAKVCFDSVHQSRKIPNGRFSNWFAIASASIG</sequence>
<dbReference type="EnsemblMetazoa" id="XM_021050518.2">
    <property type="protein sequence ID" value="XP_020906177.1"/>
    <property type="gene ID" value="LOC110244309"/>
</dbReference>
<dbReference type="InterPro" id="IPR041496">
    <property type="entry name" value="YitH/HolE_GNAT"/>
</dbReference>
<name>A0A913XL86_EXADI</name>
<dbReference type="InterPro" id="IPR052729">
    <property type="entry name" value="Acyl/Acetyltrans_Enzymes"/>
</dbReference>
<feature type="domain" description="YitH/HolE acetyltransferase (GNAT)" evidence="1">
    <location>
        <begin position="56"/>
        <end position="131"/>
    </location>
</feature>
<organism evidence="2 3">
    <name type="scientific">Exaiptasia diaphana</name>
    <name type="common">Tropical sea anemone</name>
    <name type="synonym">Aiptasia pulchella</name>
    <dbReference type="NCBI Taxonomy" id="2652724"/>
    <lineage>
        <taxon>Eukaryota</taxon>
        <taxon>Metazoa</taxon>
        <taxon>Cnidaria</taxon>
        <taxon>Anthozoa</taxon>
        <taxon>Hexacorallia</taxon>
        <taxon>Actiniaria</taxon>
        <taxon>Aiptasiidae</taxon>
        <taxon>Exaiptasia</taxon>
    </lineage>
</organism>
<dbReference type="GeneID" id="110244309"/>
<keyword evidence="3" id="KW-1185">Reference proteome</keyword>
<evidence type="ECO:0000313" key="2">
    <source>
        <dbReference type="EnsemblMetazoa" id="XP_020906177.1"/>
    </source>
</evidence>
<dbReference type="PANTHER" id="PTHR47237:SF1">
    <property type="entry name" value="SLL0310 PROTEIN"/>
    <property type="match status" value="1"/>
</dbReference>
<dbReference type="AlphaFoldDB" id="A0A913XL86"/>
<proteinExistence type="predicted"/>
<dbReference type="PANTHER" id="PTHR47237">
    <property type="entry name" value="SLL0310 PROTEIN"/>
    <property type="match status" value="1"/>
</dbReference>
<accession>A0A913XL86</accession>